<evidence type="ECO:0000256" key="2">
    <source>
        <dbReference type="ARBA" id="ARBA00005417"/>
    </source>
</evidence>
<dbReference type="NCBIfam" id="TIGR01184">
    <property type="entry name" value="ntrCD"/>
    <property type="match status" value="1"/>
</dbReference>
<evidence type="ECO:0000313" key="10">
    <source>
        <dbReference type="EMBL" id="TXF12913.1"/>
    </source>
</evidence>
<keyword evidence="4" id="KW-1003">Cell membrane</keyword>
<comment type="similarity">
    <text evidence="2">Belongs to the ABC transporter superfamily.</text>
</comment>
<dbReference type="AlphaFoldDB" id="A0A5C7EVM1"/>
<sequence>MEQPLDHQHPVGHSGHRSDRHAARRGSCPPGQGGYLSGVSPVSDQPLIKLEGVTKRYPAKAGVTTVFENVWLSIGQGEFVCVIGHSGCGKTTILNILAGLERPSEGYVFVQGREISGPSLERAVIFQSHALLPWLTVLGNIAFAVKSRWPDWDRARVRTHCQRYIDLVNLSGSEKKRPAELSGGMKQRVGIARALAIQPKILLMDEPFSALDALTRGVLQEEVLRICAETRQTVFMITHDVDEAILLADKIVLMTNGPKARIAEVVLNTLPRDRTRHNLHHHPHYYAIRNHLIDFLVERSRNFDREIAQRPYDPRNPPLIMPGISEGASRPVAAAPAAQPASINMRL</sequence>
<dbReference type="Proteomes" id="UP000321201">
    <property type="component" value="Unassembled WGS sequence"/>
</dbReference>
<proteinExistence type="inferred from homology"/>
<evidence type="ECO:0000256" key="8">
    <source>
        <dbReference type="SAM" id="MobiDB-lite"/>
    </source>
</evidence>
<dbReference type="SMART" id="SM00382">
    <property type="entry name" value="AAA"/>
    <property type="match status" value="1"/>
</dbReference>
<evidence type="ECO:0000256" key="4">
    <source>
        <dbReference type="ARBA" id="ARBA00022475"/>
    </source>
</evidence>
<dbReference type="PROSITE" id="PS50893">
    <property type="entry name" value="ABC_TRANSPORTER_2"/>
    <property type="match status" value="1"/>
</dbReference>
<evidence type="ECO:0000256" key="6">
    <source>
        <dbReference type="ARBA" id="ARBA00022840"/>
    </source>
</evidence>
<dbReference type="InterPro" id="IPR003593">
    <property type="entry name" value="AAA+_ATPase"/>
</dbReference>
<dbReference type="OrthoDB" id="9802264at2"/>
<feature type="domain" description="ABC transporter" evidence="9">
    <location>
        <begin position="48"/>
        <end position="281"/>
    </location>
</feature>
<reference evidence="10 11" key="1">
    <citation type="submission" date="2019-08" db="EMBL/GenBank/DDBJ databases">
        <title>Pelomicrobium methylotrophicum gen. nov., sp. nov. a moderately thermophilic, facultatively anaerobic, lithoautotrophic and methylotrophic bacterium isolated from a terrestrial mud volcano.</title>
        <authorList>
            <person name="Slobodkina G.B."/>
            <person name="Merkel A.Y."/>
            <person name="Slobodkin A.I."/>
        </authorList>
    </citation>
    <scope>NUCLEOTIDE SEQUENCE [LARGE SCALE GENOMIC DNA]</scope>
    <source>
        <strain evidence="10 11">SM250</strain>
    </source>
</reference>
<dbReference type="GO" id="GO:0005886">
    <property type="term" value="C:plasma membrane"/>
    <property type="evidence" value="ECO:0007669"/>
    <property type="project" value="UniProtKB-SubCell"/>
</dbReference>
<dbReference type="InterPro" id="IPR017871">
    <property type="entry name" value="ABC_transporter-like_CS"/>
</dbReference>
<name>A0A5C7EVM1_9PROT</name>
<comment type="subcellular location">
    <subcellularLocation>
        <location evidence="1">Cell membrane</location>
        <topology evidence="1">Peripheral membrane protein</topology>
    </subcellularLocation>
</comment>
<keyword evidence="11" id="KW-1185">Reference proteome</keyword>
<dbReference type="Gene3D" id="3.40.50.300">
    <property type="entry name" value="P-loop containing nucleotide triphosphate hydrolases"/>
    <property type="match status" value="1"/>
</dbReference>
<dbReference type="PANTHER" id="PTHR42788:SF7">
    <property type="entry name" value="NITRATE ABC TRANSPORTER ATP-BINDING PROTEIN"/>
    <property type="match status" value="1"/>
</dbReference>
<dbReference type="InterPro" id="IPR005890">
    <property type="entry name" value="NO3_transporter_ATP-bd-like"/>
</dbReference>
<gene>
    <name evidence="10" type="ORF">FR698_04605</name>
</gene>
<dbReference type="InterPro" id="IPR050166">
    <property type="entry name" value="ABC_transporter_ATP-bind"/>
</dbReference>
<protein>
    <submittedName>
        <fullName evidence="10">ABC transporter ATP-binding protein</fullName>
    </submittedName>
</protein>
<accession>A0A5C7EVM1</accession>
<dbReference type="CDD" id="cd03293">
    <property type="entry name" value="ABC_NrtD_SsuB_transporters"/>
    <property type="match status" value="1"/>
</dbReference>
<dbReference type="GO" id="GO:0016887">
    <property type="term" value="F:ATP hydrolysis activity"/>
    <property type="evidence" value="ECO:0007669"/>
    <property type="project" value="InterPro"/>
</dbReference>
<feature type="region of interest" description="Disordered" evidence="8">
    <location>
        <begin position="1"/>
        <end position="35"/>
    </location>
</feature>
<dbReference type="PANTHER" id="PTHR42788">
    <property type="entry name" value="TAURINE IMPORT ATP-BINDING PROTEIN-RELATED"/>
    <property type="match status" value="1"/>
</dbReference>
<evidence type="ECO:0000256" key="5">
    <source>
        <dbReference type="ARBA" id="ARBA00022741"/>
    </source>
</evidence>
<dbReference type="EMBL" id="VPFL01000004">
    <property type="protein sequence ID" value="TXF12913.1"/>
    <property type="molecule type" value="Genomic_DNA"/>
</dbReference>
<keyword evidence="6 10" id="KW-0067">ATP-binding</keyword>
<dbReference type="PROSITE" id="PS00211">
    <property type="entry name" value="ABC_TRANSPORTER_1"/>
    <property type="match status" value="1"/>
</dbReference>
<dbReference type="InParanoid" id="A0A5C7EVM1"/>
<dbReference type="SUPFAM" id="SSF52540">
    <property type="entry name" value="P-loop containing nucleoside triphosphate hydrolases"/>
    <property type="match status" value="1"/>
</dbReference>
<keyword evidence="3" id="KW-0813">Transport</keyword>
<comment type="caution">
    <text evidence="10">The sequence shown here is derived from an EMBL/GenBank/DDBJ whole genome shotgun (WGS) entry which is preliminary data.</text>
</comment>
<evidence type="ECO:0000256" key="7">
    <source>
        <dbReference type="ARBA" id="ARBA00023136"/>
    </source>
</evidence>
<dbReference type="InterPro" id="IPR003439">
    <property type="entry name" value="ABC_transporter-like_ATP-bd"/>
</dbReference>
<dbReference type="GO" id="GO:0015112">
    <property type="term" value="F:nitrate transmembrane transporter activity"/>
    <property type="evidence" value="ECO:0007669"/>
    <property type="project" value="InterPro"/>
</dbReference>
<evidence type="ECO:0000259" key="9">
    <source>
        <dbReference type="PROSITE" id="PS50893"/>
    </source>
</evidence>
<dbReference type="InterPro" id="IPR027417">
    <property type="entry name" value="P-loop_NTPase"/>
</dbReference>
<dbReference type="Pfam" id="PF00005">
    <property type="entry name" value="ABC_tran"/>
    <property type="match status" value="1"/>
</dbReference>
<dbReference type="GO" id="GO:0005524">
    <property type="term" value="F:ATP binding"/>
    <property type="evidence" value="ECO:0007669"/>
    <property type="project" value="UniProtKB-KW"/>
</dbReference>
<keyword evidence="7" id="KW-0472">Membrane</keyword>
<organism evidence="10 11">
    <name type="scientific">Pelomicrobium methylotrophicum</name>
    <dbReference type="NCBI Taxonomy" id="2602750"/>
    <lineage>
        <taxon>Bacteria</taxon>
        <taxon>Pseudomonadati</taxon>
        <taxon>Pseudomonadota</taxon>
        <taxon>Hydrogenophilia</taxon>
        <taxon>Hydrogenophilia incertae sedis</taxon>
        <taxon>Pelomicrobium</taxon>
    </lineage>
</organism>
<evidence type="ECO:0000256" key="1">
    <source>
        <dbReference type="ARBA" id="ARBA00004202"/>
    </source>
</evidence>
<evidence type="ECO:0000256" key="3">
    <source>
        <dbReference type="ARBA" id="ARBA00022448"/>
    </source>
</evidence>
<evidence type="ECO:0000313" key="11">
    <source>
        <dbReference type="Proteomes" id="UP000321201"/>
    </source>
</evidence>
<keyword evidence="5" id="KW-0547">Nucleotide-binding</keyword>